<evidence type="ECO:0000259" key="7">
    <source>
        <dbReference type="Pfam" id="PF04542"/>
    </source>
</evidence>
<dbReference type="InterPro" id="IPR013324">
    <property type="entry name" value="RNA_pol_sigma_r3/r4-like"/>
</dbReference>
<evidence type="ECO:0000256" key="6">
    <source>
        <dbReference type="SAM" id="Phobius"/>
    </source>
</evidence>
<comment type="similarity">
    <text evidence="1">Belongs to the sigma-70 factor family. ECF subfamily.</text>
</comment>
<dbReference type="SUPFAM" id="SSF88946">
    <property type="entry name" value="Sigma2 domain of RNA polymerase sigma factors"/>
    <property type="match status" value="1"/>
</dbReference>
<name>A0A4Y4B3B1_MICMQ</name>
<keyword evidence="6" id="KW-0812">Transmembrane</keyword>
<reference evidence="8 9" key="1">
    <citation type="submission" date="2019-06" db="EMBL/GenBank/DDBJ databases">
        <title>Whole genome shotgun sequence of Microbacterium liquefaciens NBRC 15037.</title>
        <authorList>
            <person name="Hosoyama A."/>
            <person name="Uohara A."/>
            <person name="Ohji S."/>
            <person name="Ichikawa N."/>
        </authorList>
    </citation>
    <scope>NUCLEOTIDE SEQUENCE [LARGE SCALE GENOMIC DNA]</scope>
    <source>
        <strain evidence="8 9">NBRC 15037</strain>
    </source>
</reference>
<dbReference type="InterPro" id="IPR039425">
    <property type="entry name" value="RNA_pol_sigma-70-like"/>
</dbReference>
<dbReference type="PANTHER" id="PTHR43133:SF8">
    <property type="entry name" value="RNA POLYMERASE SIGMA FACTOR HI_1459-RELATED"/>
    <property type="match status" value="1"/>
</dbReference>
<evidence type="ECO:0000256" key="1">
    <source>
        <dbReference type="ARBA" id="ARBA00010641"/>
    </source>
</evidence>
<keyword evidence="4" id="KW-0238">DNA-binding</keyword>
<evidence type="ECO:0000256" key="2">
    <source>
        <dbReference type="ARBA" id="ARBA00023015"/>
    </source>
</evidence>
<dbReference type="AlphaFoldDB" id="A0A4Y4B3B1"/>
<keyword evidence="6" id="KW-0472">Membrane</keyword>
<proteinExistence type="inferred from homology"/>
<dbReference type="EMBL" id="BJNQ01000001">
    <property type="protein sequence ID" value="GEC73902.1"/>
    <property type="molecule type" value="Genomic_DNA"/>
</dbReference>
<keyword evidence="6" id="KW-1133">Transmembrane helix</keyword>
<organism evidence="8 9">
    <name type="scientific">Microbacterium maritypicum</name>
    <name type="common">Microbacterium liquefaciens</name>
    <dbReference type="NCBI Taxonomy" id="33918"/>
    <lineage>
        <taxon>Bacteria</taxon>
        <taxon>Bacillati</taxon>
        <taxon>Actinomycetota</taxon>
        <taxon>Actinomycetes</taxon>
        <taxon>Micrococcales</taxon>
        <taxon>Microbacteriaceae</taxon>
        <taxon>Microbacterium</taxon>
    </lineage>
</organism>
<sequence length="241" mass="26536">MGADRRGDAEFLDADLYQKALAALLVGVITMGFMIDGAPGAGLDHASDDGRARWERAADLFDAWRESDSRAMDELVRLMTPVLWHVVRAYGLERTLAEDVVQTTWLRLVRGHGSISDSRAVSAWLTTTARREAWKVAKAHGKVDTTDVDDLDTLLPEQASAEEHATIGDENRRLWSAVRRLNDRCQRLLRVIAFEDRPDYAHIASDLAMPIGSIGPTRNRCLAKLRALLDAPPTAPAGGLA</sequence>
<dbReference type="SUPFAM" id="SSF88659">
    <property type="entry name" value="Sigma3 and sigma4 domains of RNA polymerase sigma factors"/>
    <property type="match status" value="1"/>
</dbReference>
<evidence type="ECO:0000256" key="3">
    <source>
        <dbReference type="ARBA" id="ARBA00023082"/>
    </source>
</evidence>
<dbReference type="InterPro" id="IPR007627">
    <property type="entry name" value="RNA_pol_sigma70_r2"/>
</dbReference>
<dbReference type="Gene3D" id="1.10.1740.10">
    <property type="match status" value="1"/>
</dbReference>
<gene>
    <name evidence="8" type="ORF">MLI01_00470</name>
</gene>
<keyword evidence="5" id="KW-0804">Transcription</keyword>
<dbReference type="Pfam" id="PF04542">
    <property type="entry name" value="Sigma70_r2"/>
    <property type="match status" value="1"/>
</dbReference>
<dbReference type="InterPro" id="IPR036388">
    <property type="entry name" value="WH-like_DNA-bd_sf"/>
</dbReference>
<dbReference type="Gene3D" id="1.10.10.10">
    <property type="entry name" value="Winged helix-like DNA-binding domain superfamily/Winged helix DNA-binding domain"/>
    <property type="match status" value="1"/>
</dbReference>
<feature type="domain" description="RNA polymerase sigma-70 region 2" evidence="7">
    <location>
        <begin position="75"/>
        <end position="133"/>
    </location>
</feature>
<dbReference type="PANTHER" id="PTHR43133">
    <property type="entry name" value="RNA POLYMERASE ECF-TYPE SIGMA FACTO"/>
    <property type="match status" value="1"/>
</dbReference>
<dbReference type="GO" id="GO:0016987">
    <property type="term" value="F:sigma factor activity"/>
    <property type="evidence" value="ECO:0007669"/>
    <property type="project" value="UniProtKB-KW"/>
</dbReference>
<keyword evidence="3" id="KW-0731">Sigma factor</keyword>
<comment type="caution">
    <text evidence="8">The sequence shown here is derived from an EMBL/GenBank/DDBJ whole genome shotgun (WGS) entry which is preliminary data.</text>
</comment>
<dbReference type="NCBIfam" id="TIGR02937">
    <property type="entry name" value="sigma70-ECF"/>
    <property type="match status" value="1"/>
</dbReference>
<evidence type="ECO:0000256" key="4">
    <source>
        <dbReference type="ARBA" id="ARBA00023125"/>
    </source>
</evidence>
<dbReference type="Proteomes" id="UP000317410">
    <property type="component" value="Unassembled WGS sequence"/>
</dbReference>
<evidence type="ECO:0000313" key="9">
    <source>
        <dbReference type="Proteomes" id="UP000317410"/>
    </source>
</evidence>
<keyword evidence="2" id="KW-0805">Transcription regulation</keyword>
<feature type="transmembrane region" description="Helical" evidence="6">
    <location>
        <begin position="20"/>
        <end position="43"/>
    </location>
</feature>
<accession>A0A4Y4B3B1</accession>
<evidence type="ECO:0000313" key="8">
    <source>
        <dbReference type="EMBL" id="GEC73902.1"/>
    </source>
</evidence>
<dbReference type="GO" id="GO:0003677">
    <property type="term" value="F:DNA binding"/>
    <property type="evidence" value="ECO:0007669"/>
    <property type="project" value="UniProtKB-KW"/>
</dbReference>
<dbReference type="InterPro" id="IPR014284">
    <property type="entry name" value="RNA_pol_sigma-70_dom"/>
</dbReference>
<evidence type="ECO:0000256" key="5">
    <source>
        <dbReference type="ARBA" id="ARBA00023163"/>
    </source>
</evidence>
<protein>
    <recommendedName>
        <fullName evidence="7">RNA polymerase sigma-70 region 2 domain-containing protein</fullName>
    </recommendedName>
</protein>
<dbReference type="GO" id="GO:0006352">
    <property type="term" value="P:DNA-templated transcription initiation"/>
    <property type="evidence" value="ECO:0007669"/>
    <property type="project" value="InterPro"/>
</dbReference>
<dbReference type="InterPro" id="IPR013325">
    <property type="entry name" value="RNA_pol_sigma_r2"/>
</dbReference>